<name>A0AAN9T1A8_PSOTE</name>
<accession>A0AAN9T1A8</accession>
<gene>
    <name evidence="1" type="ORF">VNO78_02293</name>
</gene>
<keyword evidence="2" id="KW-1185">Reference proteome</keyword>
<evidence type="ECO:0000313" key="2">
    <source>
        <dbReference type="Proteomes" id="UP001386955"/>
    </source>
</evidence>
<protein>
    <submittedName>
        <fullName evidence="1">Uncharacterized protein</fullName>
    </submittedName>
</protein>
<proteinExistence type="predicted"/>
<comment type="caution">
    <text evidence="1">The sequence shown here is derived from an EMBL/GenBank/DDBJ whole genome shotgun (WGS) entry which is preliminary data.</text>
</comment>
<sequence>MGEGTPSSMMMYHYHKGRVSCLNHYLVTLKATFLWNAKLTTIFHVLDVITRLCGLDVALGQHEPEERAPLDSRGAVKAELEQLSVLSGTGLLVFIGAGIKVDLGQQVLGVFCAASMVYVD</sequence>
<reference evidence="1 2" key="1">
    <citation type="submission" date="2024-01" db="EMBL/GenBank/DDBJ databases">
        <title>The genomes of 5 underutilized Papilionoideae crops provide insights into root nodulation and disease resistanc.</title>
        <authorList>
            <person name="Jiang F."/>
        </authorList>
    </citation>
    <scope>NUCLEOTIDE SEQUENCE [LARGE SCALE GENOMIC DNA]</scope>
    <source>
        <strain evidence="1">DUOXIRENSHENG_FW03</strain>
        <tissue evidence="1">Leaves</tissue>
    </source>
</reference>
<dbReference type="Proteomes" id="UP001386955">
    <property type="component" value="Unassembled WGS sequence"/>
</dbReference>
<evidence type="ECO:0000313" key="1">
    <source>
        <dbReference type="EMBL" id="KAK7410994.1"/>
    </source>
</evidence>
<dbReference type="AlphaFoldDB" id="A0AAN9T1A8"/>
<organism evidence="1 2">
    <name type="scientific">Psophocarpus tetragonolobus</name>
    <name type="common">Winged bean</name>
    <name type="synonym">Dolichos tetragonolobus</name>
    <dbReference type="NCBI Taxonomy" id="3891"/>
    <lineage>
        <taxon>Eukaryota</taxon>
        <taxon>Viridiplantae</taxon>
        <taxon>Streptophyta</taxon>
        <taxon>Embryophyta</taxon>
        <taxon>Tracheophyta</taxon>
        <taxon>Spermatophyta</taxon>
        <taxon>Magnoliopsida</taxon>
        <taxon>eudicotyledons</taxon>
        <taxon>Gunneridae</taxon>
        <taxon>Pentapetalae</taxon>
        <taxon>rosids</taxon>
        <taxon>fabids</taxon>
        <taxon>Fabales</taxon>
        <taxon>Fabaceae</taxon>
        <taxon>Papilionoideae</taxon>
        <taxon>50 kb inversion clade</taxon>
        <taxon>NPAAA clade</taxon>
        <taxon>indigoferoid/millettioid clade</taxon>
        <taxon>Phaseoleae</taxon>
        <taxon>Psophocarpus</taxon>
    </lineage>
</organism>
<dbReference type="EMBL" id="JAYMYS010000001">
    <property type="protein sequence ID" value="KAK7410994.1"/>
    <property type="molecule type" value="Genomic_DNA"/>
</dbReference>